<dbReference type="EMBL" id="SGPJ01000475">
    <property type="protein sequence ID" value="THG94256.1"/>
    <property type="molecule type" value="Genomic_DNA"/>
</dbReference>
<evidence type="ECO:0000313" key="7">
    <source>
        <dbReference type="Proteomes" id="UP000309038"/>
    </source>
</evidence>
<dbReference type="InterPro" id="IPR001969">
    <property type="entry name" value="Aspartic_peptidase_AS"/>
</dbReference>
<evidence type="ECO:0000256" key="4">
    <source>
        <dbReference type="SAM" id="SignalP"/>
    </source>
</evidence>
<dbReference type="InterPro" id="IPR033121">
    <property type="entry name" value="PEPTIDASE_A1"/>
</dbReference>
<keyword evidence="3" id="KW-0378">Hydrolase</keyword>
<keyword evidence="3" id="KW-0645">Protease</keyword>
<comment type="similarity">
    <text evidence="1 3">Belongs to the peptidase A1 family.</text>
</comment>
<feature type="chain" id="PRO_5020724966" description="Peptidase A1 domain-containing protein" evidence="4">
    <location>
        <begin position="20"/>
        <end position="334"/>
    </location>
</feature>
<proteinExistence type="inferred from homology"/>
<dbReference type="PANTHER" id="PTHR47966">
    <property type="entry name" value="BETA-SITE APP-CLEAVING ENZYME, ISOFORM A-RELATED"/>
    <property type="match status" value="1"/>
</dbReference>
<dbReference type="AlphaFoldDB" id="A0A4S4K8M6"/>
<sequence length="334" mass="35607">MFSRSPLLIALTLALVVSANPLTVRDAPLVTLPIAKRVNTTSTTSLLKHDQARARGLIARANARLNGKRGPSPDTIVGSTPATDQIVDYVVTEVIYNEDEFFSGTEFTDHISFGSELIVFGQSIGAATESAGFDDSDGVLGLGPTDLTIVNGEVTWGGTDSSKFTGSINFAPITSTSPSNQYWGFNQQIRYGTSTNILSNTAGIVDTGTTLTLIATDALTRYTDANGAVFDDTTGLFQLTLPQFANLQSLFFTINGVTVEFTANAQIWPRALNTAIGGDTDHVYLIIGDIGSDSGSGMDFINGMTWVERFYVVLDTTNQKVGVANTPFTRATTN</sequence>
<feature type="signal peptide" evidence="4">
    <location>
        <begin position="1"/>
        <end position="19"/>
    </location>
</feature>
<dbReference type="Pfam" id="PF00026">
    <property type="entry name" value="Asp"/>
    <property type="match status" value="1"/>
</dbReference>
<dbReference type="PROSITE" id="PS00141">
    <property type="entry name" value="ASP_PROTEASE"/>
    <property type="match status" value="1"/>
</dbReference>
<organism evidence="6 7">
    <name type="scientific">Hermanssonia centrifuga</name>
    <dbReference type="NCBI Taxonomy" id="98765"/>
    <lineage>
        <taxon>Eukaryota</taxon>
        <taxon>Fungi</taxon>
        <taxon>Dikarya</taxon>
        <taxon>Basidiomycota</taxon>
        <taxon>Agaricomycotina</taxon>
        <taxon>Agaricomycetes</taxon>
        <taxon>Polyporales</taxon>
        <taxon>Meruliaceae</taxon>
        <taxon>Hermanssonia</taxon>
    </lineage>
</organism>
<dbReference type="Proteomes" id="UP000309038">
    <property type="component" value="Unassembled WGS sequence"/>
</dbReference>
<dbReference type="Gene3D" id="2.40.70.10">
    <property type="entry name" value="Acid Proteases"/>
    <property type="match status" value="2"/>
</dbReference>
<protein>
    <recommendedName>
        <fullName evidence="5">Peptidase A1 domain-containing protein</fullName>
    </recommendedName>
</protein>
<evidence type="ECO:0000313" key="6">
    <source>
        <dbReference type="EMBL" id="THG94256.1"/>
    </source>
</evidence>
<evidence type="ECO:0000256" key="1">
    <source>
        <dbReference type="ARBA" id="ARBA00007447"/>
    </source>
</evidence>
<accession>A0A4S4K8M6</accession>
<keyword evidence="4" id="KW-0732">Signal</keyword>
<reference evidence="6 7" key="1">
    <citation type="submission" date="2019-02" db="EMBL/GenBank/DDBJ databases">
        <title>Genome sequencing of the rare red list fungi Phlebia centrifuga.</title>
        <authorList>
            <person name="Buettner E."/>
            <person name="Kellner H."/>
        </authorList>
    </citation>
    <scope>NUCLEOTIDE SEQUENCE [LARGE SCALE GENOMIC DNA]</scope>
    <source>
        <strain evidence="6 7">DSM 108282</strain>
    </source>
</reference>
<evidence type="ECO:0000259" key="5">
    <source>
        <dbReference type="PROSITE" id="PS51767"/>
    </source>
</evidence>
<name>A0A4S4K8M6_9APHY</name>
<comment type="caution">
    <text evidence="6">The sequence shown here is derived from an EMBL/GenBank/DDBJ whole genome shotgun (WGS) entry which is preliminary data.</text>
</comment>
<keyword evidence="7" id="KW-1185">Reference proteome</keyword>
<feature type="domain" description="Peptidase A1" evidence="5">
    <location>
        <begin position="1"/>
        <end position="324"/>
    </location>
</feature>
<dbReference type="SUPFAM" id="SSF50630">
    <property type="entry name" value="Acid proteases"/>
    <property type="match status" value="1"/>
</dbReference>
<evidence type="ECO:0000256" key="3">
    <source>
        <dbReference type="RuleBase" id="RU000454"/>
    </source>
</evidence>
<dbReference type="GO" id="GO:0004190">
    <property type="term" value="F:aspartic-type endopeptidase activity"/>
    <property type="evidence" value="ECO:0007669"/>
    <property type="project" value="UniProtKB-KW"/>
</dbReference>
<dbReference type="PRINTS" id="PR00792">
    <property type="entry name" value="PEPSIN"/>
</dbReference>
<dbReference type="InterPro" id="IPR001461">
    <property type="entry name" value="Aspartic_peptidase_A1"/>
</dbReference>
<dbReference type="PROSITE" id="PS51767">
    <property type="entry name" value="PEPTIDASE_A1"/>
    <property type="match status" value="1"/>
</dbReference>
<evidence type="ECO:0000256" key="2">
    <source>
        <dbReference type="ARBA" id="ARBA00022750"/>
    </source>
</evidence>
<dbReference type="GO" id="GO:0006508">
    <property type="term" value="P:proteolysis"/>
    <property type="evidence" value="ECO:0007669"/>
    <property type="project" value="UniProtKB-KW"/>
</dbReference>
<dbReference type="InterPro" id="IPR021109">
    <property type="entry name" value="Peptidase_aspartic_dom_sf"/>
</dbReference>
<dbReference type="PANTHER" id="PTHR47966:SF51">
    <property type="entry name" value="BETA-SITE APP-CLEAVING ENZYME, ISOFORM A-RELATED"/>
    <property type="match status" value="1"/>
</dbReference>
<keyword evidence="2 3" id="KW-0064">Aspartyl protease</keyword>
<gene>
    <name evidence="6" type="ORF">EW026_g7181</name>
</gene>